<organism evidence="1">
    <name type="scientific">Siphoviridae sp. ctEQg15</name>
    <dbReference type="NCBI Taxonomy" id="2826205"/>
    <lineage>
        <taxon>Viruses</taxon>
        <taxon>Duplodnaviria</taxon>
        <taxon>Heunggongvirae</taxon>
        <taxon>Uroviricota</taxon>
        <taxon>Caudoviricetes</taxon>
    </lineage>
</organism>
<protein>
    <submittedName>
        <fullName evidence="1">Crossover junction endodeoxyribonuclease</fullName>
    </submittedName>
</protein>
<evidence type="ECO:0000313" key="1">
    <source>
        <dbReference type="EMBL" id="DAD77316.1"/>
    </source>
</evidence>
<dbReference type="GO" id="GO:0006281">
    <property type="term" value="P:DNA repair"/>
    <property type="evidence" value="ECO:0007669"/>
    <property type="project" value="InterPro"/>
</dbReference>
<sequence>MTIEFTVPYPVRKSAWTKRYGFNAYWAGKKPCVRAADARDLEALVRLCLRQQGIPVRLFEKPVTISFWHNTRMDIDNHAAIEKMTVDAIKGWLLRNDDRRHYREKHSFFHDENYMRVVISDEA</sequence>
<dbReference type="GO" id="GO:0000287">
    <property type="term" value="F:magnesium ion binding"/>
    <property type="evidence" value="ECO:0007669"/>
    <property type="project" value="InterPro"/>
</dbReference>
<dbReference type="Gene3D" id="3.30.1330.70">
    <property type="entry name" value="Holliday junction resolvase RusA"/>
    <property type="match status" value="1"/>
</dbReference>
<name>A0A8S5M528_9CAUD</name>
<proteinExistence type="predicted"/>
<dbReference type="GO" id="GO:0006310">
    <property type="term" value="P:DNA recombination"/>
    <property type="evidence" value="ECO:0007669"/>
    <property type="project" value="InterPro"/>
</dbReference>
<dbReference type="InterPro" id="IPR036614">
    <property type="entry name" value="RusA-like_sf"/>
</dbReference>
<dbReference type="SUPFAM" id="SSF103084">
    <property type="entry name" value="Holliday junction resolvase RusA"/>
    <property type="match status" value="1"/>
</dbReference>
<reference evidence="1" key="1">
    <citation type="journal article" date="2021" name="Proc. Natl. Acad. Sci. U.S.A.">
        <title>A Catalog of Tens of Thousands of Viruses from Human Metagenomes Reveals Hidden Associations with Chronic Diseases.</title>
        <authorList>
            <person name="Tisza M.J."/>
            <person name="Buck C.B."/>
        </authorList>
    </citation>
    <scope>NUCLEOTIDE SEQUENCE</scope>
    <source>
        <strain evidence="1">CtEQg15</strain>
    </source>
</reference>
<dbReference type="EMBL" id="BK014822">
    <property type="protein sequence ID" value="DAD77316.1"/>
    <property type="molecule type" value="Genomic_DNA"/>
</dbReference>
<accession>A0A8S5M528</accession>